<feature type="transmembrane region" description="Helical" evidence="6">
    <location>
        <begin position="77"/>
        <end position="97"/>
    </location>
</feature>
<reference evidence="7 8" key="1">
    <citation type="submission" date="2018-05" db="EMBL/GenBank/DDBJ databases">
        <title>Genomic Encyclopedia of Type Strains, Phase IV (KMG-IV): sequencing the most valuable type-strain genomes for metagenomic binning, comparative biology and taxonomic classification.</title>
        <authorList>
            <person name="Goeker M."/>
        </authorList>
    </citation>
    <scope>NUCLEOTIDE SEQUENCE [LARGE SCALE GENOMIC DNA]</scope>
    <source>
        <strain evidence="7 8">DSM 100333</strain>
    </source>
</reference>
<organism evidence="7 8">
    <name type="scientific">Hallella colorans</name>
    <dbReference type="NCBI Taxonomy" id="1703337"/>
    <lineage>
        <taxon>Bacteria</taxon>
        <taxon>Pseudomonadati</taxon>
        <taxon>Bacteroidota</taxon>
        <taxon>Bacteroidia</taxon>
        <taxon>Bacteroidales</taxon>
        <taxon>Prevotellaceae</taxon>
        <taxon>Hallella</taxon>
    </lineage>
</organism>
<dbReference type="AlphaFoldDB" id="A0A2U0ULW9"/>
<feature type="transmembrane region" description="Helical" evidence="6">
    <location>
        <begin position="347"/>
        <end position="371"/>
    </location>
</feature>
<dbReference type="InterPro" id="IPR036259">
    <property type="entry name" value="MFS_trans_sf"/>
</dbReference>
<keyword evidence="5 6" id="KW-0472">Membrane</keyword>
<keyword evidence="2" id="KW-0813">Transport</keyword>
<feature type="transmembrane region" description="Helical" evidence="6">
    <location>
        <begin position="415"/>
        <end position="433"/>
    </location>
</feature>
<proteinExistence type="predicted"/>
<evidence type="ECO:0000256" key="2">
    <source>
        <dbReference type="ARBA" id="ARBA00022448"/>
    </source>
</evidence>
<dbReference type="InterPro" id="IPR011701">
    <property type="entry name" value="MFS"/>
</dbReference>
<evidence type="ECO:0000313" key="7">
    <source>
        <dbReference type="EMBL" id="PVX58621.1"/>
    </source>
</evidence>
<dbReference type="EMBL" id="QENY01000002">
    <property type="protein sequence ID" value="PVX58621.1"/>
    <property type="molecule type" value="Genomic_DNA"/>
</dbReference>
<feature type="transmembrane region" description="Helical" evidence="6">
    <location>
        <begin position="159"/>
        <end position="176"/>
    </location>
</feature>
<keyword evidence="3 6" id="KW-0812">Transmembrane</keyword>
<comment type="caution">
    <text evidence="7">The sequence shown here is derived from an EMBL/GenBank/DDBJ whole genome shotgun (WGS) entry which is preliminary data.</text>
</comment>
<dbReference type="Pfam" id="PF07690">
    <property type="entry name" value="MFS_1"/>
    <property type="match status" value="1"/>
</dbReference>
<dbReference type="SUPFAM" id="SSF103473">
    <property type="entry name" value="MFS general substrate transporter"/>
    <property type="match status" value="1"/>
</dbReference>
<dbReference type="PANTHER" id="PTHR12778:SF10">
    <property type="entry name" value="MAJOR FACILITATOR SUPERFAMILY DOMAIN-CONTAINING PROTEIN 3"/>
    <property type="match status" value="1"/>
</dbReference>
<feature type="transmembrane region" description="Helical" evidence="6">
    <location>
        <begin position="188"/>
        <end position="211"/>
    </location>
</feature>
<dbReference type="PANTHER" id="PTHR12778">
    <property type="entry name" value="SOLUTE CARRIER FAMILY 33 ACETYL-COA TRANSPORTER -RELATED"/>
    <property type="match status" value="1"/>
</dbReference>
<keyword evidence="4 6" id="KW-1133">Transmembrane helix</keyword>
<feature type="transmembrane region" description="Helical" evidence="6">
    <location>
        <begin position="12"/>
        <end position="29"/>
    </location>
</feature>
<dbReference type="InterPro" id="IPR004752">
    <property type="entry name" value="AmpG_permease/AT-1"/>
</dbReference>
<dbReference type="GO" id="GO:0022857">
    <property type="term" value="F:transmembrane transporter activity"/>
    <property type="evidence" value="ECO:0007669"/>
    <property type="project" value="InterPro"/>
</dbReference>
<feature type="transmembrane region" description="Helical" evidence="6">
    <location>
        <begin position="49"/>
        <end position="65"/>
    </location>
</feature>
<evidence type="ECO:0000313" key="8">
    <source>
        <dbReference type="Proteomes" id="UP000245870"/>
    </source>
</evidence>
<name>A0A2U0ULW9_9BACT</name>
<evidence type="ECO:0000256" key="4">
    <source>
        <dbReference type="ARBA" id="ARBA00022989"/>
    </source>
</evidence>
<feature type="transmembrane region" description="Helical" evidence="6">
    <location>
        <begin position="383"/>
        <end position="403"/>
    </location>
</feature>
<evidence type="ECO:0000256" key="6">
    <source>
        <dbReference type="SAM" id="Phobius"/>
    </source>
</evidence>
<dbReference type="Proteomes" id="UP000245870">
    <property type="component" value="Unassembled WGS sequence"/>
</dbReference>
<sequence length="448" mass="50306">MKIVNCKSKKRLWWWIPTLYFAEGIPYFIVNNISVTMFTRMGVPNGEMALFTSLLYLPWVIKPLWSPFVDILRTKRWWIVTTQVLMSALFLLLTLSVPHPDTTLIGSKTVPVSMFTLTLILFVITAFASATHDIAADGFYMLAANEEEQSFFVGIRSTFYRLSSIFGQGVLVYVAGRLEKSTGDIPTSWQITMGITAVMFCALTLYHTFALPRPQADDPRMGHESRVSAREVISEFARTFYTYFSKSGVWLAITFMLLYRLPEAFLLKMVNPFLLDPASRGGLGLDTDTVGIVYGTIGVIALTIGGIIGGIAASRWGLRRSLWPMAASISLPCITFVYLAMFHPVNITIISACVAVEQFGYGFGFTAYMLYMMHFSKGEFTTAHYAICTAFMAMSMMVPGMFAGYLQEMMGYEHFFWLVMACSLGTMGATFFVRKKINETNTNMQTHV</sequence>
<feature type="transmembrane region" description="Helical" evidence="6">
    <location>
        <begin position="240"/>
        <end position="259"/>
    </location>
</feature>
<evidence type="ECO:0000256" key="3">
    <source>
        <dbReference type="ARBA" id="ARBA00022692"/>
    </source>
</evidence>
<feature type="transmembrane region" description="Helical" evidence="6">
    <location>
        <begin position="109"/>
        <end position="131"/>
    </location>
</feature>
<evidence type="ECO:0000256" key="5">
    <source>
        <dbReference type="ARBA" id="ARBA00023136"/>
    </source>
</evidence>
<protein>
    <submittedName>
        <fullName evidence="7">PAT family beta-lactamase induction signal transducer AmpG</fullName>
    </submittedName>
</protein>
<keyword evidence="8" id="KW-1185">Reference proteome</keyword>
<feature type="transmembrane region" description="Helical" evidence="6">
    <location>
        <begin position="322"/>
        <end position="341"/>
    </location>
</feature>
<feature type="transmembrane region" description="Helical" evidence="6">
    <location>
        <begin position="292"/>
        <end position="313"/>
    </location>
</feature>
<evidence type="ECO:0000256" key="1">
    <source>
        <dbReference type="ARBA" id="ARBA00004141"/>
    </source>
</evidence>
<dbReference type="Gene3D" id="1.20.1250.20">
    <property type="entry name" value="MFS general substrate transporter like domains"/>
    <property type="match status" value="2"/>
</dbReference>
<accession>A0A2U0ULW9</accession>
<gene>
    <name evidence="7" type="ORF">C7379_102140</name>
</gene>
<comment type="subcellular location">
    <subcellularLocation>
        <location evidence="1">Membrane</location>
        <topology evidence="1">Multi-pass membrane protein</topology>
    </subcellularLocation>
</comment>
<dbReference type="GO" id="GO:0016020">
    <property type="term" value="C:membrane"/>
    <property type="evidence" value="ECO:0007669"/>
    <property type="project" value="UniProtKB-SubCell"/>
</dbReference>